<name>A0A699Z589_HAELA</name>
<feature type="region of interest" description="Disordered" evidence="1">
    <location>
        <begin position="1"/>
        <end position="22"/>
    </location>
</feature>
<feature type="compositionally biased region" description="Polar residues" evidence="1">
    <location>
        <begin position="1"/>
        <end position="18"/>
    </location>
</feature>
<evidence type="ECO:0000313" key="3">
    <source>
        <dbReference type="Proteomes" id="UP000485058"/>
    </source>
</evidence>
<evidence type="ECO:0000313" key="2">
    <source>
        <dbReference type="EMBL" id="GFH16720.1"/>
    </source>
</evidence>
<dbReference type="Proteomes" id="UP000485058">
    <property type="component" value="Unassembled WGS sequence"/>
</dbReference>
<feature type="non-terminal residue" evidence="2">
    <location>
        <position position="86"/>
    </location>
</feature>
<evidence type="ECO:0000256" key="1">
    <source>
        <dbReference type="SAM" id="MobiDB-lite"/>
    </source>
</evidence>
<comment type="caution">
    <text evidence="2">The sequence shown here is derived from an EMBL/GenBank/DDBJ whole genome shotgun (WGS) entry which is preliminary data.</text>
</comment>
<sequence>MALSSHRSTVSTQTTRNPAAQRVCSVASQAASMTGSPAMGLCNRSAVRASPSTSRSRRGAVNVKAVVEAPTLKYEPNSKAKTGSVL</sequence>
<accession>A0A699Z589</accession>
<dbReference type="AlphaFoldDB" id="A0A699Z589"/>
<organism evidence="2 3">
    <name type="scientific">Haematococcus lacustris</name>
    <name type="common">Green alga</name>
    <name type="synonym">Haematococcus pluvialis</name>
    <dbReference type="NCBI Taxonomy" id="44745"/>
    <lineage>
        <taxon>Eukaryota</taxon>
        <taxon>Viridiplantae</taxon>
        <taxon>Chlorophyta</taxon>
        <taxon>core chlorophytes</taxon>
        <taxon>Chlorophyceae</taxon>
        <taxon>CS clade</taxon>
        <taxon>Chlamydomonadales</taxon>
        <taxon>Haematococcaceae</taxon>
        <taxon>Haematococcus</taxon>
    </lineage>
</organism>
<protein>
    <submittedName>
        <fullName evidence="2">Uncharacterized protein</fullName>
    </submittedName>
</protein>
<feature type="non-terminal residue" evidence="2">
    <location>
        <position position="1"/>
    </location>
</feature>
<dbReference type="EMBL" id="BLLF01001041">
    <property type="protein sequence ID" value="GFH16720.1"/>
    <property type="molecule type" value="Genomic_DNA"/>
</dbReference>
<reference evidence="2 3" key="1">
    <citation type="submission" date="2020-02" db="EMBL/GenBank/DDBJ databases">
        <title>Draft genome sequence of Haematococcus lacustris strain NIES-144.</title>
        <authorList>
            <person name="Morimoto D."/>
            <person name="Nakagawa S."/>
            <person name="Yoshida T."/>
            <person name="Sawayama S."/>
        </authorList>
    </citation>
    <scope>NUCLEOTIDE SEQUENCE [LARGE SCALE GENOMIC DNA]</scope>
    <source>
        <strain evidence="2 3">NIES-144</strain>
    </source>
</reference>
<keyword evidence="3" id="KW-1185">Reference proteome</keyword>
<gene>
    <name evidence="2" type="ORF">HaLaN_13199</name>
</gene>
<proteinExistence type="predicted"/>